<dbReference type="RefSeq" id="WP_225551258.1">
    <property type="nucleotide sequence ID" value="NZ_JADEYP010000002.1"/>
</dbReference>
<gene>
    <name evidence="1" type="ORF">IPZ78_02010</name>
</gene>
<evidence type="ECO:0000313" key="1">
    <source>
        <dbReference type="EMBL" id="MCA5003922.1"/>
    </source>
</evidence>
<dbReference type="EMBL" id="JADEYP010000002">
    <property type="protein sequence ID" value="MCA5003922.1"/>
    <property type="molecule type" value="Genomic_DNA"/>
</dbReference>
<organism evidence="1 2">
    <name type="scientific">Sphingobacterium bovistauri</name>
    <dbReference type="NCBI Taxonomy" id="2781959"/>
    <lineage>
        <taxon>Bacteria</taxon>
        <taxon>Pseudomonadati</taxon>
        <taxon>Bacteroidota</taxon>
        <taxon>Sphingobacteriia</taxon>
        <taxon>Sphingobacteriales</taxon>
        <taxon>Sphingobacteriaceae</taxon>
        <taxon>Sphingobacterium</taxon>
    </lineage>
</organism>
<evidence type="ECO:0000313" key="2">
    <source>
        <dbReference type="Proteomes" id="UP001165302"/>
    </source>
</evidence>
<dbReference type="Proteomes" id="UP001165302">
    <property type="component" value="Unassembled WGS sequence"/>
</dbReference>
<dbReference type="Gene3D" id="3.90.25.10">
    <property type="entry name" value="UDP-galactose 4-epimerase, domain 1"/>
    <property type="match status" value="1"/>
</dbReference>
<sequence length="292" mass="33371">MEQNQYSESILIYAPFSFAGIFTPNNLLKKGFSVQLLTHRGEVNAGFLPYFNGADTQLRVFEIDECCTDDIFKSEDLFNVQKILLLKGIQSKDWIFNTSFDEGSLLRIIACENKFLQYAEVNAIPVINSTAFYCSSVNFEEIIIHILSFFKEDTRRLMVNSLDLIIHLPDYFNADKLFIGDQHHIVIDQNSMTSVRELIRCTFEPMGLEIQFSGKGVHERGVIVDFDDDTLAQFGLHSSKIRLGNTVVKMNDFANSSIETYLNLQAKDHDDSVSKDYIVDYIKNKILNKSVI</sequence>
<protein>
    <submittedName>
        <fullName evidence="1">Uncharacterized protein</fullName>
    </submittedName>
</protein>
<proteinExistence type="predicted"/>
<comment type="caution">
    <text evidence="1">The sequence shown here is derived from an EMBL/GenBank/DDBJ whole genome shotgun (WGS) entry which is preliminary data.</text>
</comment>
<keyword evidence="2" id="KW-1185">Reference proteome</keyword>
<name>A0ABS7Z177_9SPHI</name>
<reference evidence="1" key="1">
    <citation type="submission" date="2020-10" db="EMBL/GenBank/DDBJ databases">
        <authorList>
            <person name="Lu T."/>
            <person name="Wang Q."/>
            <person name="Han X."/>
        </authorList>
    </citation>
    <scope>NUCLEOTIDE SEQUENCE</scope>
    <source>
        <strain evidence="1">WQ 366</strain>
    </source>
</reference>
<accession>A0ABS7Z177</accession>